<evidence type="ECO:0000313" key="3">
    <source>
        <dbReference type="EMBL" id="MTR75411.1"/>
    </source>
</evidence>
<accession>A0A844KBM5</accession>
<proteinExistence type="predicted"/>
<dbReference type="PROSITE" id="PS51154">
    <property type="entry name" value="MACRO"/>
    <property type="match status" value="1"/>
</dbReference>
<dbReference type="Gene3D" id="3.40.220.10">
    <property type="entry name" value="Leucine Aminopeptidase, subunit E, domain 1"/>
    <property type="match status" value="1"/>
</dbReference>
<organism evidence="3 4">
    <name type="scientific">Mediterraneibacter faecis</name>
    <dbReference type="NCBI Taxonomy" id="592978"/>
    <lineage>
        <taxon>Bacteria</taxon>
        <taxon>Bacillati</taxon>
        <taxon>Bacillota</taxon>
        <taxon>Clostridia</taxon>
        <taxon>Lachnospirales</taxon>
        <taxon>Lachnospiraceae</taxon>
        <taxon>Mediterraneibacter</taxon>
    </lineage>
</organism>
<dbReference type="SMART" id="SM00506">
    <property type="entry name" value="A1pp"/>
    <property type="match status" value="1"/>
</dbReference>
<gene>
    <name evidence="3" type="ORF">GMD21_01660</name>
</gene>
<dbReference type="InterPro" id="IPR043472">
    <property type="entry name" value="Macro_dom-like"/>
</dbReference>
<keyword evidence="1" id="KW-1133">Transmembrane helix</keyword>
<name>A0A844KBM5_9FIRM</name>
<evidence type="ECO:0000256" key="1">
    <source>
        <dbReference type="SAM" id="Phobius"/>
    </source>
</evidence>
<dbReference type="InterPro" id="IPR002589">
    <property type="entry name" value="Macro_dom"/>
</dbReference>
<dbReference type="Pfam" id="PF01661">
    <property type="entry name" value="Macro"/>
    <property type="match status" value="1"/>
</dbReference>
<dbReference type="RefSeq" id="WP_155203195.1">
    <property type="nucleotide sequence ID" value="NZ_WNAF01000001.1"/>
</dbReference>
<reference evidence="3 4" key="1">
    <citation type="journal article" date="2019" name="Nat. Med.">
        <title>A library of human gut bacterial isolates paired with longitudinal multiomics data enables mechanistic microbiome research.</title>
        <authorList>
            <person name="Poyet M."/>
            <person name="Groussin M."/>
            <person name="Gibbons S.M."/>
            <person name="Avila-Pacheco J."/>
            <person name="Jiang X."/>
            <person name="Kearney S.M."/>
            <person name="Perrotta A.R."/>
            <person name="Berdy B."/>
            <person name="Zhao S."/>
            <person name="Lieberman T.D."/>
            <person name="Swanson P.K."/>
            <person name="Smith M."/>
            <person name="Roesemann S."/>
            <person name="Alexander J.E."/>
            <person name="Rich S.A."/>
            <person name="Livny J."/>
            <person name="Vlamakis H."/>
            <person name="Clish C."/>
            <person name="Bullock K."/>
            <person name="Deik A."/>
            <person name="Scott J."/>
            <person name="Pierce K.A."/>
            <person name="Xavier R.J."/>
            <person name="Alm E.J."/>
        </authorList>
    </citation>
    <scope>NUCLEOTIDE SEQUENCE [LARGE SCALE GENOMIC DNA]</scope>
    <source>
        <strain evidence="3 4">BIOML-A1</strain>
    </source>
</reference>
<dbReference type="PANTHER" id="PTHR11106">
    <property type="entry name" value="GANGLIOSIDE INDUCED DIFFERENTIATION ASSOCIATED PROTEIN 2-RELATED"/>
    <property type="match status" value="1"/>
</dbReference>
<evidence type="ECO:0000259" key="2">
    <source>
        <dbReference type="PROSITE" id="PS51154"/>
    </source>
</evidence>
<keyword evidence="1" id="KW-0472">Membrane</keyword>
<feature type="transmembrane region" description="Helical" evidence="1">
    <location>
        <begin position="318"/>
        <end position="341"/>
    </location>
</feature>
<dbReference type="Proteomes" id="UP000448177">
    <property type="component" value="Unassembled WGS sequence"/>
</dbReference>
<keyword evidence="1" id="KW-0812">Transmembrane</keyword>
<keyword evidence="4" id="KW-1185">Reference proteome</keyword>
<sequence length="436" mass="50740">MRLIESMIEIRKGSIETASNEFGVDAIVNCADPTLMGSDNNVDGAIHGVIDRRAGESGYFKKKIKEEFKGKYHSEKEKIIRCQRGEAVITKGYGLCDYVIHAVGPKSDRNDGKINGYSSSCVEKLTSCYKNIMDLVFDHQGIEKIAIPVISSGNYGYDFEYAFIIGLTTVYNALLEKKQNMKELFDYISLKKVYFVVYDANDNWNTACRVYERYKKAFRREHRVVIRGTVKSQQEFRKEISLYDEQKGYFAVAKLFRKLLITLRIILGFWTYLKDVISKEDWVIRRQTVEITVFIKMFLPLLFIELLDLCNNRKLCGILLFIIVYDLMDTVTYLIALMILADIQRPSANVCRSLLMLIVNYIEVEMDIVAIYYFINFLGEDKKSWMDILNYIMGIQNETNTIQWLAFVNGGIQFFFLTIALSYFINHIRLRKFRTY</sequence>
<dbReference type="EMBL" id="WNAF01000001">
    <property type="protein sequence ID" value="MTR75411.1"/>
    <property type="molecule type" value="Genomic_DNA"/>
</dbReference>
<evidence type="ECO:0000313" key="4">
    <source>
        <dbReference type="Proteomes" id="UP000448177"/>
    </source>
</evidence>
<feature type="domain" description="Macro" evidence="2">
    <location>
        <begin position="1"/>
        <end position="214"/>
    </location>
</feature>
<dbReference type="AlphaFoldDB" id="A0A844KBM5"/>
<comment type="caution">
    <text evidence="3">The sequence shown here is derived from an EMBL/GenBank/DDBJ whole genome shotgun (WGS) entry which is preliminary data.</text>
</comment>
<feature type="transmembrane region" description="Helical" evidence="1">
    <location>
        <begin position="402"/>
        <end position="425"/>
    </location>
</feature>
<dbReference type="PANTHER" id="PTHR11106:SF27">
    <property type="entry name" value="MACRO DOMAIN-CONTAINING PROTEIN"/>
    <property type="match status" value="1"/>
</dbReference>
<protein>
    <recommendedName>
        <fullName evidence="2">Macro domain-containing protein</fullName>
    </recommendedName>
</protein>
<dbReference type="SUPFAM" id="SSF52949">
    <property type="entry name" value="Macro domain-like"/>
    <property type="match status" value="1"/>
</dbReference>
<feature type="transmembrane region" description="Helical" evidence="1">
    <location>
        <begin position="353"/>
        <end position="375"/>
    </location>
</feature>